<dbReference type="FunFam" id="3.80.10.10:FF:000383">
    <property type="entry name" value="Leucine-rich repeat receptor protein kinase EMS1"/>
    <property type="match status" value="1"/>
</dbReference>
<comment type="subcellular location">
    <subcellularLocation>
        <location evidence="1">Cell membrane</location>
        <topology evidence="1">Single-pass type I membrane protein</topology>
    </subcellularLocation>
</comment>
<evidence type="ECO:0000313" key="12">
    <source>
        <dbReference type="EMBL" id="PHT40248.1"/>
    </source>
</evidence>
<dbReference type="SUPFAM" id="SSF52058">
    <property type="entry name" value="L domain-like"/>
    <property type="match status" value="1"/>
</dbReference>
<dbReference type="AlphaFoldDB" id="A0A2G2W4U9"/>
<protein>
    <recommendedName>
        <fullName evidence="11">Leucine-rich repeat-containing N-terminal plant-type domain-containing protein</fullName>
    </recommendedName>
</protein>
<dbReference type="PANTHER" id="PTHR48061">
    <property type="entry name" value="LEUCINE-RICH REPEAT RECEPTOR PROTEIN KINASE EMS1-LIKE-RELATED"/>
    <property type="match status" value="1"/>
</dbReference>
<evidence type="ECO:0000256" key="6">
    <source>
        <dbReference type="ARBA" id="ARBA00022729"/>
    </source>
</evidence>
<reference evidence="12 13" key="1">
    <citation type="journal article" date="2017" name="Genome Biol.">
        <title>New reference genome sequences of hot pepper reveal the massive evolution of plant disease-resistance genes by retroduplication.</title>
        <authorList>
            <person name="Kim S."/>
            <person name="Park J."/>
            <person name="Yeom S.I."/>
            <person name="Kim Y.M."/>
            <person name="Seo E."/>
            <person name="Kim K.T."/>
            <person name="Kim M.S."/>
            <person name="Lee J.M."/>
            <person name="Cheong K."/>
            <person name="Shin H.S."/>
            <person name="Kim S.B."/>
            <person name="Han K."/>
            <person name="Lee J."/>
            <person name="Park M."/>
            <person name="Lee H.A."/>
            <person name="Lee H.Y."/>
            <person name="Lee Y."/>
            <person name="Oh S."/>
            <person name="Lee J.H."/>
            <person name="Choi E."/>
            <person name="Choi E."/>
            <person name="Lee S.E."/>
            <person name="Jeon J."/>
            <person name="Kim H."/>
            <person name="Choi G."/>
            <person name="Song H."/>
            <person name="Lee J."/>
            <person name="Lee S.C."/>
            <person name="Kwon J.K."/>
            <person name="Lee H.Y."/>
            <person name="Koo N."/>
            <person name="Hong Y."/>
            <person name="Kim R.W."/>
            <person name="Kang W.H."/>
            <person name="Huh J.H."/>
            <person name="Kang B.C."/>
            <person name="Yang T.J."/>
            <person name="Lee Y.H."/>
            <person name="Bennetzen J.L."/>
            <person name="Choi D."/>
        </authorList>
    </citation>
    <scope>NUCLEOTIDE SEQUENCE [LARGE SCALE GENOMIC DNA]</scope>
    <source>
        <strain evidence="13">cv. PBC81</strain>
    </source>
</reference>
<keyword evidence="9" id="KW-0472">Membrane</keyword>
<dbReference type="OrthoDB" id="676979at2759"/>
<evidence type="ECO:0000256" key="1">
    <source>
        <dbReference type="ARBA" id="ARBA00004251"/>
    </source>
</evidence>
<dbReference type="InterPro" id="IPR032675">
    <property type="entry name" value="LRR_dom_sf"/>
</dbReference>
<feature type="domain" description="Leucine-rich repeat-containing N-terminal plant-type" evidence="11">
    <location>
        <begin position="15"/>
        <end position="35"/>
    </location>
</feature>
<dbReference type="PANTHER" id="PTHR48061:SF10">
    <property type="entry name" value="LEUCINE-RICH REPEAT-CONTAINING N-TERMINAL PLANT-TYPE DOMAIN-CONTAINING PROTEIN"/>
    <property type="match status" value="1"/>
</dbReference>
<keyword evidence="5" id="KW-0812">Transmembrane</keyword>
<keyword evidence="8" id="KW-1133">Transmembrane helix</keyword>
<gene>
    <name evidence="12" type="ORF">CQW23_19102</name>
</gene>
<dbReference type="GO" id="GO:0005886">
    <property type="term" value="C:plasma membrane"/>
    <property type="evidence" value="ECO:0007669"/>
    <property type="project" value="UniProtKB-SubCell"/>
</dbReference>
<comment type="caution">
    <text evidence="12">The sequence shown here is derived from an EMBL/GenBank/DDBJ whole genome shotgun (WGS) entry which is preliminary data.</text>
</comment>
<dbReference type="InterPro" id="IPR046956">
    <property type="entry name" value="RLP23-like"/>
</dbReference>
<dbReference type="EMBL" id="MLFT02000008">
    <property type="protein sequence ID" value="PHT40248.1"/>
    <property type="molecule type" value="Genomic_DNA"/>
</dbReference>
<evidence type="ECO:0000256" key="9">
    <source>
        <dbReference type="ARBA" id="ARBA00023136"/>
    </source>
</evidence>
<evidence type="ECO:0000259" key="11">
    <source>
        <dbReference type="Pfam" id="PF08263"/>
    </source>
</evidence>
<keyword evidence="6" id="KW-0732">Signal</keyword>
<keyword evidence="13" id="KW-1185">Reference proteome</keyword>
<dbReference type="Proteomes" id="UP000224567">
    <property type="component" value="Unassembled WGS sequence"/>
</dbReference>
<dbReference type="Pfam" id="PF13855">
    <property type="entry name" value="LRR_8"/>
    <property type="match status" value="1"/>
</dbReference>
<evidence type="ECO:0000256" key="4">
    <source>
        <dbReference type="ARBA" id="ARBA00022614"/>
    </source>
</evidence>
<sequence length="314" mass="35769">MFTINPNGSGGCYNSRTLSWNESTDCCSWNGVHCDKMMGQVIELDLLCSGLLVSFQHLMHLDLMYSGFTGVIPEEIPHLSKLQVLSISTVDPYGLRLGSYNFEPLLKNLTQLRKLHLDSVSICSTIPLNFSSYLTTLWLPSMQLRGVLPERVFHLSNLEHLDLSFNSLTGPIPSNVSGLQNLQLLYLSSNYLNGTIPSCIFSLPSLQLLDLRNNSFSGKIQEFKFNNTLEFVSVKQNQLQGPIPKSHLDLQDLKLKTAKNWTYTLQCYYIRMHRKFSFLGNRTLLWSEKVRVECQMGSEASLYLQKKRLHYLMG</sequence>
<evidence type="ECO:0000256" key="10">
    <source>
        <dbReference type="ARBA" id="ARBA00023180"/>
    </source>
</evidence>
<evidence type="ECO:0000256" key="2">
    <source>
        <dbReference type="ARBA" id="ARBA00009592"/>
    </source>
</evidence>
<dbReference type="InterPro" id="IPR003591">
    <property type="entry name" value="Leu-rich_rpt_typical-subtyp"/>
</dbReference>
<evidence type="ECO:0000256" key="3">
    <source>
        <dbReference type="ARBA" id="ARBA00022475"/>
    </source>
</evidence>
<name>A0A2G2W4U9_CAPBA</name>
<dbReference type="STRING" id="33114.A0A2G2W4U9"/>
<evidence type="ECO:0000313" key="13">
    <source>
        <dbReference type="Proteomes" id="UP000224567"/>
    </source>
</evidence>
<evidence type="ECO:0000256" key="5">
    <source>
        <dbReference type="ARBA" id="ARBA00022692"/>
    </source>
</evidence>
<keyword evidence="10" id="KW-0325">Glycoprotein</keyword>
<dbReference type="GO" id="GO:0050832">
    <property type="term" value="P:defense response to fungus"/>
    <property type="evidence" value="ECO:0007669"/>
    <property type="project" value="UniProtKB-ARBA"/>
</dbReference>
<comment type="similarity">
    <text evidence="2">Belongs to the RLP family.</text>
</comment>
<evidence type="ECO:0000256" key="7">
    <source>
        <dbReference type="ARBA" id="ARBA00022737"/>
    </source>
</evidence>
<organism evidence="12 13">
    <name type="scientific">Capsicum baccatum</name>
    <name type="common">Peruvian pepper</name>
    <dbReference type="NCBI Taxonomy" id="33114"/>
    <lineage>
        <taxon>Eukaryota</taxon>
        <taxon>Viridiplantae</taxon>
        <taxon>Streptophyta</taxon>
        <taxon>Embryophyta</taxon>
        <taxon>Tracheophyta</taxon>
        <taxon>Spermatophyta</taxon>
        <taxon>Magnoliopsida</taxon>
        <taxon>eudicotyledons</taxon>
        <taxon>Gunneridae</taxon>
        <taxon>Pentapetalae</taxon>
        <taxon>asterids</taxon>
        <taxon>lamiids</taxon>
        <taxon>Solanales</taxon>
        <taxon>Solanaceae</taxon>
        <taxon>Solanoideae</taxon>
        <taxon>Capsiceae</taxon>
        <taxon>Capsicum</taxon>
    </lineage>
</organism>
<proteinExistence type="inferred from homology"/>
<dbReference type="InterPro" id="IPR001611">
    <property type="entry name" value="Leu-rich_rpt"/>
</dbReference>
<keyword evidence="4" id="KW-0433">Leucine-rich repeat</keyword>
<evidence type="ECO:0000256" key="8">
    <source>
        <dbReference type="ARBA" id="ARBA00022989"/>
    </source>
</evidence>
<dbReference type="Pfam" id="PF08263">
    <property type="entry name" value="LRRNT_2"/>
    <property type="match status" value="1"/>
</dbReference>
<dbReference type="Gene3D" id="3.80.10.10">
    <property type="entry name" value="Ribonuclease Inhibitor"/>
    <property type="match status" value="2"/>
</dbReference>
<dbReference type="SMART" id="SM00369">
    <property type="entry name" value="LRR_TYP"/>
    <property type="match status" value="2"/>
</dbReference>
<keyword evidence="7" id="KW-0677">Repeat</keyword>
<accession>A0A2G2W4U9</accession>
<keyword evidence="3" id="KW-1003">Cell membrane</keyword>
<reference evidence="13" key="2">
    <citation type="journal article" date="2017" name="J. Anim. Genet.">
        <title>Multiple reference genome sequences of hot pepper reveal the massive evolution of plant disease resistance genes by retroduplication.</title>
        <authorList>
            <person name="Kim S."/>
            <person name="Park J."/>
            <person name="Yeom S.-I."/>
            <person name="Kim Y.-M."/>
            <person name="Seo E."/>
            <person name="Kim K.-T."/>
            <person name="Kim M.-S."/>
            <person name="Lee J.M."/>
            <person name="Cheong K."/>
            <person name="Shin H.-S."/>
            <person name="Kim S.-B."/>
            <person name="Han K."/>
            <person name="Lee J."/>
            <person name="Park M."/>
            <person name="Lee H.-A."/>
            <person name="Lee H.-Y."/>
            <person name="Lee Y."/>
            <person name="Oh S."/>
            <person name="Lee J.H."/>
            <person name="Choi E."/>
            <person name="Choi E."/>
            <person name="Lee S.E."/>
            <person name="Jeon J."/>
            <person name="Kim H."/>
            <person name="Choi G."/>
            <person name="Song H."/>
            <person name="Lee J."/>
            <person name="Lee S.-C."/>
            <person name="Kwon J.-K."/>
            <person name="Lee H.-Y."/>
            <person name="Koo N."/>
            <person name="Hong Y."/>
            <person name="Kim R.W."/>
            <person name="Kang W.-H."/>
            <person name="Huh J.H."/>
            <person name="Kang B.-C."/>
            <person name="Yang T.-J."/>
            <person name="Lee Y.-H."/>
            <person name="Bennetzen J.L."/>
            <person name="Choi D."/>
        </authorList>
    </citation>
    <scope>NUCLEOTIDE SEQUENCE [LARGE SCALE GENOMIC DNA]</scope>
    <source>
        <strain evidence="13">cv. PBC81</strain>
    </source>
</reference>
<dbReference type="InterPro" id="IPR013210">
    <property type="entry name" value="LRR_N_plant-typ"/>
</dbReference>